<dbReference type="EMBL" id="DVLU01000088">
    <property type="protein sequence ID" value="HIT85905.1"/>
    <property type="molecule type" value="Genomic_DNA"/>
</dbReference>
<protein>
    <submittedName>
        <fullName evidence="1">Dipeptidase</fullName>
    </submittedName>
</protein>
<comment type="caution">
    <text evidence="1">The sequence shown here is derived from an EMBL/GenBank/DDBJ whole genome shotgun (WGS) entry which is preliminary data.</text>
</comment>
<accession>A0A9D1KQQ5</accession>
<proteinExistence type="predicted"/>
<dbReference type="PANTHER" id="PTHR10443:SF12">
    <property type="entry name" value="DIPEPTIDASE"/>
    <property type="match status" value="1"/>
</dbReference>
<dbReference type="PROSITE" id="PS51365">
    <property type="entry name" value="RENAL_DIPEPTIDASE_2"/>
    <property type="match status" value="1"/>
</dbReference>
<dbReference type="InterPro" id="IPR008257">
    <property type="entry name" value="Pept_M19"/>
</dbReference>
<dbReference type="GO" id="GO:0006508">
    <property type="term" value="P:proteolysis"/>
    <property type="evidence" value="ECO:0007669"/>
    <property type="project" value="InterPro"/>
</dbReference>
<dbReference type="AlphaFoldDB" id="A0A9D1KQQ5"/>
<dbReference type="GO" id="GO:0070573">
    <property type="term" value="F:metallodipeptidase activity"/>
    <property type="evidence" value="ECO:0007669"/>
    <property type="project" value="InterPro"/>
</dbReference>
<dbReference type="CDD" id="cd01301">
    <property type="entry name" value="rDP_like"/>
    <property type="match status" value="1"/>
</dbReference>
<reference evidence="1" key="1">
    <citation type="submission" date="2020-10" db="EMBL/GenBank/DDBJ databases">
        <authorList>
            <person name="Gilroy R."/>
        </authorList>
    </citation>
    <scope>NUCLEOTIDE SEQUENCE</scope>
    <source>
        <strain evidence="1">CHK181-108</strain>
    </source>
</reference>
<organism evidence="1 2">
    <name type="scientific">Candidatus Ornithomonoglobus intestinigallinarum</name>
    <dbReference type="NCBI Taxonomy" id="2840894"/>
    <lineage>
        <taxon>Bacteria</taxon>
        <taxon>Bacillati</taxon>
        <taxon>Bacillota</taxon>
        <taxon>Clostridia</taxon>
        <taxon>Candidatus Ornithomonoglobus</taxon>
    </lineage>
</organism>
<name>A0A9D1KQQ5_9FIRM</name>
<dbReference type="Gene3D" id="3.20.20.140">
    <property type="entry name" value="Metal-dependent hydrolases"/>
    <property type="match status" value="1"/>
</dbReference>
<dbReference type="Pfam" id="PF01244">
    <property type="entry name" value="Peptidase_M19"/>
    <property type="match status" value="1"/>
</dbReference>
<dbReference type="PANTHER" id="PTHR10443">
    <property type="entry name" value="MICROSOMAL DIPEPTIDASE"/>
    <property type="match status" value="1"/>
</dbReference>
<dbReference type="SUPFAM" id="SSF51556">
    <property type="entry name" value="Metallo-dependent hydrolases"/>
    <property type="match status" value="1"/>
</dbReference>
<evidence type="ECO:0000313" key="2">
    <source>
        <dbReference type="Proteomes" id="UP000824165"/>
    </source>
</evidence>
<gene>
    <name evidence="1" type="ORF">IAA60_08415</name>
</gene>
<dbReference type="InterPro" id="IPR032466">
    <property type="entry name" value="Metal_Hydrolase"/>
</dbReference>
<reference evidence="1" key="2">
    <citation type="journal article" date="2021" name="PeerJ">
        <title>Extensive microbial diversity within the chicken gut microbiome revealed by metagenomics and culture.</title>
        <authorList>
            <person name="Gilroy R."/>
            <person name="Ravi A."/>
            <person name="Getino M."/>
            <person name="Pursley I."/>
            <person name="Horton D.L."/>
            <person name="Alikhan N.F."/>
            <person name="Baker D."/>
            <person name="Gharbi K."/>
            <person name="Hall N."/>
            <person name="Watson M."/>
            <person name="Adriaenssens E.M."/>
            <person name="Foster-Nyarko E."/>
            <person name="Jarju S."/>
            <person name="Secka A."/>
            <person name="Antonio M."/>
            <person name="Oren A."/>
            <person name="Chaudhuri R.R."/>
            <person name="La Ragione R."/>
            <person name="Hildebrand F."/>
            <person name="Pallen M.J."/>
        </authorList>
    </citation>
    <scope>NUCLEOTIDE SEQUENCE</scope>
    <source>
        <strain evidence="1">CHK181-108</strain>
    </source>
</reference>
<sequence>MDYTIFDAHCDTLSLAADSGAEVRKNNFHTDLERMGKYKGYTQVFACFIEPCFRDCAFERFLKMSDIFAGECDGHILSLEGGEAITSLAALRTMARLGVRIAALTWNYSNHIAGGVLEPGGRLTEFGREVVKEMNRINMLVDYSHLNDRSFFEIAAVSAMPVVATHSNSRAVCAHPRNLTDEQFKLIIKTGGCAGINFYPGFLNDRGKAGIDDIVKHIEHFMSLGGGKNIGIGADFDGVDALPEGICGCEDTYKLFDRLLSLNYTDEQTEDIAHRNFERIFCSRTYNKTAGRE</sequence>
<dbReference type="Proteomes" id="UP000824165">
    <property type="component" value="Unassembled WGS sequence"/>
</dbReference>
<evidence type="ECO:0000313" key="1">
    <source>
        <dbReference type="EMBL" id="HIT85905.1"/>
    </source>
</evidence>